<evidence type="ECO:0000256" key="9">
    <source>
        <dbReference type="SAM" id="Phobius"/>
    </source>
</evidence>
<evidence type="ECO:0000256" key="8">
    <source>
        <dbReference type="SAM" id="MobiDB-lite"/>
    </source>
</evidence>
<organism evidence="11">
    <name type="scientific">Cuerna arida</name>
    <dbReference type="NCBI Taxonomy" id="1464854"/>
    <lineage>
        <taxon>Eukaryota</taxon>
        <taxon>Metazoa</taxon>
        <taxon>Ecdysozoa</taxon>
        <taxon>Arthropoda</taxon>
        <taxon>Hexapoda</taxon>
        <taxon>Insecta</taxon>
        <taxon>Pterygota</taxon>
        <taxon>Neoptera</taxon>
        <taxon>Paraneoptera</taxon>
        <taxon>Hemiptera</taxon>
        <taxon>Auchenorrhyncha</taxon>
        <taxon>Membracoidea</taxon>
        <taxon>Cicadellidae</taxon>
        <taxon>Cicadellinae</taxon>
        <taxon>Proconiini</taxon>
        <taxon>Cuerna</taxon>
    </lineage>
</organism>
<dbReference type="InterPro" id="IPR005828">
    <property type="entry name" value="MFS_sugar_transport-like"/>
</dbReference>
<dbReference type="FunFam" id="1.20.1250.20:FF:000218">
    <property type="entry name" value="facilitated trehalose transporter Tret1"/>
    <property type="match status" value="1"/>
</dbReference>
<feature type="region of interest" description="Disordered" evidence="8">
    <location>
        <begin position="1"/>
        <end position="21"/>
    </location>
</feature>
<sequence length="481" mass="53140">MSDDGHYRGSTSSNSNHKSGSSVFGVVKQSLAGVSAALSVFIAGCWLGWPSPAVKMFFEGEVHFNITNHDISWIVSLMDFGNTLSPIPSGYMSDCMGRKLTLLMTAFLYLGTWGLAIFGNNAYYLYIARIGAGLGKGVAFTVVPMYLGEIAGVKVRGAISTIFTGLLYSGIMFEYIIGPFVTYNMLNYISGVVPIVFFMTFFLLPESPYYLLMKERHKEARKALAWFRNAKVDDEVLVKELDLMSRTVQKDMEEKGSFADLLSTPGHRKALAIVMFLSAFQRFGGISPMLAYTVITLPKTGGYFPADIYMIIFGVVMVVGNFIGTPLVDRVGRKPLLIISCSSCAILTGISTIFYIAAGPENNTENFNWVPYACFVAYGIAYSLGIGVIPSTFVGELFPTNIKSYASAIAAIFFAIASFGINKFYLLVKDHFGVYYMFGFFTLCSISSVIFTTFYVFETKGKTFAEIQNKLEHRRDNLMMT</sequence>
<feature type="transmembrane region" description="Helical" evidence="9">
    <location>
        <begin position="434"/>
        <end position="457"/>
    </location>
</feature>
<feature type="transmembrane region" description="Helical" evidence="9">
    <location>
        <begin position="100"/>
        <end position="118"/>
    </location>
</feature>
<dbReference type="InterPro" id="IPR050549">
    <property type="entry name" value="MFS_Trehalose_Transporter"/>
</dbReference>
<dbReference type="InterPro" id="IPR005829">
    <property type="entry name" value="Sugar_transporter_CS"/>
</dbReference>
<gene>
    <name evidence="11" type="ORF">g.21868</name>
</gene>
<evidence type="ECO:0000256" key="3">
    <source>
        <dbReference type="ARBA" id="ARBA00022475"/>
    </source>
</evidence>
<evidence type="ECO:0000313" key="11">
    <source>
        <dbReference type="EMBL" id="JAS51654.1"/>
    </source>
</evidence>
<feature type="transmembrane region" description="Helical" evidence="9">
    <location>
        <begin position="303"/>
        <end position="324"/>
    </location>
</feature>
<proteinExistence type="predicted"/>
<dbReference type="GO" id="GO:0005886">
    <property type="term" value="C:plasma membrane"/>
    <property type="evidence" value="ECO:0007669"/>
    <property type="project" value="UniProtKB-SubCell"/>
</dbReference>
<accession>A0A1B6FNC5</accession>
<dbReference type="Gene3D" id="1.20.1250.20">
    <property type="entry name" value="MFS general substrate transporter like domains"/>
    <property type="match status" value="1"/>
</dbReference>
<feature type="transmembrane region" description="Helical" evidence="9">
    <location>
        <begin position="188"/>
        <end position="212"/>
    </location>
</feature>
<feature type="transmembrane region" description="Helical" evidence="9">
    <location>
        <begin position="159"/>
        <end position="182"/>
    </location>
</feature>
<evidence type="ECO:0000256" key="4">
    <source>
        <dbReference type="ARBA" id="ARBA00022597"/>
    </source>
</evidence>
<dbReference type="Pfam" id="PF00083">
    <property type="entry name" value="Sugar_tr"/>
    <property type="match status" value="1"/>
</dbReference>
<feature type="transmembrane region" description="Helical" evidence="9">
    <location>
        <begin position="405"/>
        <end position="428"/>
    </location>
</feature>
<evidence type="ECO:0000256" key="1">
    <source>
        <dbReference type="ARBA" id="ARBA00004651"/>
    </source>
</evidence>
<dbReference type="PANTHER" id="PTHR48021">
    <property type="match status" value="1"/>
</dbReference>
<feature type="transmembrane region" description="Helical" evidence="9">
    <location>
        <begin position="336"/>
        <end position="357"/>
    </location>
</feature>
<evidence type="ECO:0000256" key="6">
    <source>
        <dbReference type="ARBA" id="ARBA00022989"/>
    </source>
</evidence>
<evidence type="ECO:0000256" key="7">
    <source>
        <dbReference type="ARBA" id="ARBA00023136"/>
    </source>
</evidence>
<dbReference type="PANTHER" id="PTHR48021:SF46">
    <property type="entry name" value="MAJOR FACILITATOR SUPERFAMILY (MFS) PROFILE DOMAIN-CONTAINING PROTEIN"/>
    <property type="match status" value="1"/>
</dbReference>
<evidence type="ECO:0000256" key="5">
    <source>
        <dbReference type="ARBA" id="ARBA00022692"/>
    </source>
</evidence>
<protein>
    <recommendedName>
        <fullName evidence="10">Major facilitator superfamily (MFS) profile domain-containing protein</fullName>
    </recommendedName>
</protein>
<comment type="subcellular location">
    <subcellularLocation>
        <location evidence="1">Cell membrane</location>
        <topology evidence="1">Multi-pass membrane protein</topology>
    </subcellularLocation>
</comment>
<dbReference type="PROSITE" id="PS00216">
    <property type="entry name" value="SUGAR_TRANSPORT_1"/>
    <property type="match status" value="1"/>
</dbReference>
<feature type="transmembrane region" description="Helical" evidence="9">
    <location>
        <begin position="270"/>
        <end position="291"/>
    </location>
</feature>
<dbReference type="PROSITE" id="PS50850">
    <property type="entry name" value="MFS"/>
    <property type="match status" value="1"/>
</dbReference>
<dbReference type="InterPro" id="IPR020846">
    <property type="entry name" value="MFS_dom"/>
</dbReference>
<keyword evidence="6 9" id="KW-1133">Transmembrane helix</keyword>
<evidence type="ECO:0000256" key="2">
    <source>
        <dbReference type="ARBA" id="ARBA00022448"/>
    </source>
</evidence>
<keyword evidence="4" id="KW-0762">Sugar transport</keyword>
<keyword evidence="7 9" id="KW-0472">Membrane</keyword>
<reference evidence="11" key="1">
    <citation type="submission" date="2015-11" db="EMBL/GenBank/DDBJ databases">
        <title>De novo transcriptome assembly of four potential Pierce s Disease insect vectors from Arizona vineyards.</title>
        <authorList>
            <person name="Tassone E.E."/>
        </authorList>
    </citation>
    <scope>NUCLEOTIDE SEQUENCE</scope>
</reference>
<keyword evidence="2" id="KW-0813">Transport</keyword>
<feature type="compositionally biased region" description="Low complexity" evidence="8">
    <location>
        <begin position="9"/>
        <end position="21"/>
    </location>
</feature>
<dbReference type="InterPro" id="IPR036259">
    <property type="entry name" value="MFS_trans_sf"/>
</dbReference>
<keyword evidence="3" id="KW-1003">Cell membrane</keyword>
<keyword evidence="5 9" id="KW-0812">Transmembrane</keyword>
<dbReference type="SUPFAM" id="SSF103473">
    <property type="entry name" value="MFS general substrate transporter"/>
    <property type="match status" value="1"/>
</dbReference>
<dbReference type="GO" id="GO:0022857">
    <property type="term" value="F:transmembrane transporter activity"/>
    <property type="evidence" value="ECO:0007669"/>
    <property type="project" value="InterPro"/>
</dbReference>
<feature type="transmembrane region" description="Helical" evidence="9">
    <location>
        <begin position="369"/>
        <end position="393"/>
    </location>
</feature>
<dbReference type="AlphaFoldDB" id="A0A1B6FNC5"/>
<feature type="transmembrane region" description="Helical" evidence="9">
    <location>
        <begin position="124"/>
        <end position="147"/>
    </location>
</feature>
<feature type="domain" description="Major facilitator superfamily (MFS) profile" evidence="10">
    <location>
        <begin position="25"/>
        <end position="460"/>
    </location>
</feature>
<feature type="transmembrane region" description="Helical" evidence="9">
    <location>
        <begin position="31"/>
        <end position="49"/>
    </location>
</feature>
<name>A0A1B6FNC5_9HEMI</name>
<evidence type="ECO:0000259" key="10">
    <source>
        <dbReference type="PROSITE" id="PS50850"/>
    </source>
</evidence>
<dbReference type="EMBL" id="GECZ01018115">
    <property type="protein sequence ID" value="JAS51654.1"/>
    <property type="molecule type" value="Transcribed_RNA"/>
</dbReference>